<proteinExistence type="predicted"/>
<reference evidence="2 3" key="1">
    <citation type="submission" date="2018-02" db="EMBL/GenBank/DDBJ databases">
        <title>Bacteriophage NCPPB3778 and a type I-E CRISPR drive the evolution of the US Biological Select Agent, Rathayibacter toxicus.</title>
        <authorList>
            <person name="Davis E.W.II."/>
            <person name="Tabima J.F."/>
            <person name="Weisberg A.J."/>
            <person name="Lopes L.D."/>
            <person name="Wiseman M.S."/>
            <person name="Wiseman M.S."/>
            <person name="Pupko T."/>
            <person name="Belcher M.S."/>
            <person name="Sechler A.J."/>
            <person name="Tancos M.A."/>
            <person name="Schroeder B.K."/>
            <person name="Murray T.D."/>
            <person name="Luster D.G."/>
            <person name="Schneider W.L."/>
            <person name="Rogers E."/>
            <person name="Andreote F.D."/>
            <person name="Grunwald N.J."/>
            <person name="Putnam M.L."/>
            <person name="Chang J.H."/>
        </authorList>
    </citation>
    <scope>NUCLEOTIDE SEQUENCE [LARGE SCALE GENOMIC DNA]</scope>
    <source>
        <strain evidence="2 3">FH99</strain>
    </source>
</reference>
<evidence type="ECO:0000313" key="2">
    <source>
        <dbReference type="EMBL" id="PPI16115.1"/>
    </source>
</evidence>
<dbReference type="AlphaFoldDB" id="A0A2S5Y879"/>
<dbReference type="EMBL" id="PSWU01000004">
    <property type="protein sequence ID" value="PPI16115.1"/>
    <property type="molecule type" value="Genomic_DNA"/>
</dbReference>
<dbReference type="Pfam" id="PF13845">
    <property type="entry name" value="Septum_form"/>
    <property type="match status" value="1"/>
</dbReference>
<gene>
    <name evidence="2" type="ORF">C5C51_01460</name>
</gene>
<comment type="caution">
    <text evidence="2">The sequence shown here is derived from an EMBL/GenBank/DDBJ whole genome shotgun (WGS) entry which is preliminary data.</text>
</comment>
<name>A0A2S5Y879_9MICO</name>
<feature type="domain" description="Septum formation-related" evidence="1">
    <location>
        <begin position="81"/>
        <end position="175"/>
    </location>
</feature>
<organism evidence="2 3">
    <name type="scientific">Rathayibacter toxicus</name>
    <dbReference type="NCBI Taxonomy" id="145458"/>
    <lineage>
        <taxon>Bacteria</taxon>
        <taxon>Bacillati</taxon>
        <taxon>Actinomycetota</taxon>
        <taxon>Actinomycetes</taxon>
        <taxon>Micrococcales</taxon>
        <taxon>Microbacteriaceae</taxon>
        <taxon>Rathayibacter</taxon>
    </lineage>
</organism>
<protein>
    <recommendedName>
        <fullName evidence="1">Septum formation-related domain-containing protein</fullName>
    </recommendedName>
</protein>
<evidence type="ECO:0000259" key="1">
    <source>
        <dbReference type="Pfam" id="PF13845"/>
    </source>
</evidence>
<accession>A0A2S5Y879</accession>
<evidence type="ECO:0000313" key="3">
    <source>
        <dbReference type="Proteomes" id="UP000237966"/>
    </source>
</evidence>
<dbReference type="OrthoDB" id="3628931at2"/>
<dbReference type="InterPro" id="IPR026004">
    <property type="entry name" value="Septum_form"/>
</dbReference>
<sequence>MTTALRAQSAHSLLLHTSRPSHFFGARMNRLFFAVTAAVLLMLGLTSCSELGSLMGGETRDGKSGEIIKGGNTDALELRNGDCFNDLPDKTTDVASVPTVPCTEPHDYQVFHTATLDNADKYPGDDSASEQAYALCESAFTSFVGSTPGYDVDDLYPNADGWAMGERTVSCLLTKLSGPSTGAFTGTTV</sequence>
<dbReference type="Proteomes" id="UP000237966">
    <property type="component" value="Unassembled WGS sequence"/>
</dbReference>